<dbReference type="Proteomes" id="UP000199559">
    <property type="component" value="Unassembled WGS sequence"/>
</dbReference>
<dbReference type="InterPro" id="IPR036249">
    <property type="entry name" value="Thioredoxin-like_sf"/>
</dbReference>
<name>A0A1I3KXG3_9FLAO</name>
<dbReference type="InterPro" id="IPR006660">
    <property type="entry name" value="Arsenate_reductase-like"/>
</dbReference>
<dbReference type="EMBL" id="FORM01000002">
    <property type="protein sequence ID" value="SFI77028.1"/>
    <property type="molecule type" value="Genomic_DNA"/>
</dbReference>
<keyword evidence="4" id="KW-1185">Reference proteome</keyword>
<evidence type="ECO:0000256" key="2">
    <source>
        <dbReference type="PROSITE-ProRule" id="PRU01282"/>
    </source>
</evidence>
<dbReference type="AlphaFoldDB" id="A0A1I3KXG3"/>
<dbReference type="Pfam" id="PF03960">
    <property type="entry name" value="ArsC"/>
    <property type="match status" value="1"/>
</dbReference>
<dbReference type="PROSITE" id="PS51353">
    <property type="entry name" value="ARSC"/>
    <property type="match status" value="1"/>
</dbReference>
<sequence length="121" mass="13622">MGEIATSNRQITLYYNSKSARAKQTLAYALADGFKVEEIDILKTKLTGTQIVELAKRLHITVADLINQDSPAYQASFEPHNLSTDDWIKMIQHNPQIMKQPIALRGNKTILVETPTDIIKI</sequence>
<organism evidence="3 4">
    <name type="scientific">Olleya namhaensis</name>
    <dbReference type="NCBI Taxonomy" id="1144750"/>
    <lineage>
        <taxon>Bacteria</taxon>
        <taxon>Pseudomonadati</taxon>
        <taxon>Bacteroidota</taxon>
        <taxon>Flavobacteriia</taxon>
        <taxon>Flavobacteriales</taxon>
        <taxon>Flavobacteriaceae</taxon>
    </lineage>
</organism>
<protein>
    <submittedName>
        <fullName evidence="3">Arsenate reductase</fullName>
    </submittedName>
</protein>
<evidence type="ECO:0000313" key="3">
    <source>
        <dbReference type="EMBL" id="SFI77028.1"/>
    </source>
</evidence>
<comment type="similarity">
    <text evidence="1 2">Belongs to the ArsC family.</text>
</comment>
<evidence type="ECO:0000256" key="1">
    <source>
        <dbReference type="ARBA" id="ARBA00007198"/>
    </source>
</evidence>
<evidence type="ECO:0000313" key="4">
    <source>
        <dbReference type="Proteomes" id="UP000199559"/>
    </source>
</evidence>
<dbReference type="SUPFAM" id="SSF52833">
    <property type="entry name" value="Thioredoxin-like"/>
    <property type="match status" value="1"/>
</dbReference>
<accession>A0A1I3KXG3</accession>
<proteinExistence type="inferred from homology"/>
<dbReference type="Gene3D" id="3.40.30.10">
    <property type="entry name" value="Glutaredoxin"/>
    <property type="match status" value="1"/>
</dbReference>
<dbReference type="STRING" id="1144750.SAMN05443431_102151"/>
<dbReference type="PANTHER" id="PTHR30041:SF4">
    <property type="entry name" value="ARSENATE REDUCTASE"/>
    <property type="match status" value="1"/>
</dbReference>
<dbReference type="PANTHER" id="PTHR30041">
    <property type="entry name" value="ARSENATE REDUCTASE"/>
    <property type="match status" value="1"/>
</dbReference>
<reference evidence="4" key="1">
    <citation type="submission" date="2016-10" db="EMBL/GenBank/DDBJ databases">
        <authorList>
            <person name="Varghese N."/>
            <person name="Submissions S."/>
        </authorList>
    </citation>
    <scope>NUCLEOTIDE SEQUENCE [LARGE SCALE GENOMIC DNA]</scope>
    <source>
        <strain evidence="4">DSM 28881</strain>
    </source>
</reference>
<dbReference type="RefSeq" id="WP_090837648.1">
    <property type="nucleotide sequence ID" value="NZ_FORM01000002.1"/>
</dbReference>
<gene>
    <name evidence="3" type="ORF">SAMN05443431_102151</name>
</gene>